<reference evidence="4 5" key="1">
    <citation type="submission" date="2014-03" db="EMBL/GenBank/DDBJ databases">
        <title>The draft genome sequence of Thalassospira mesophila JCM 18969.</title>
        <authorList>
            <person name="Lai Q."/>
            <person name="Shao Z."/>
        </authorList>
    </citation>
    <scope>NUCLEOTIDE SEQUENCE [LARGE SCALE GENOMIC DNA]</scope>
    <source>
        <strain evidence="4 5">JCM 18969</strain>
    </source>
</reference>
<dbReference type="Gene3D" id="2.40.30.170">
    <property type="match status" value="1"/>
</dbReference>
<dbReference type="EMBL" id="JFKA01000008">
    <property type="protein sequence ID" value="OSQ36939.1"/>
    <property type="molecule type" value="Genomic_DNA"/>
</dbReference>
<dbReference type="RefSeq" id="WP_085584318.1">
    <property type="nucleotide sequence ID" value="NZ_JFKA01000008.1"/>
</dbReference>
<accession>A0A1Y2KX71</accession>
<dbReference type="InterPro" id="IPR050465">
    <property type="entry name" value="UPF0194_transport"/>
</dbReference>
<evidence type="ECO:0000256" key="2">
    <source>
        <dbReference type="ARBA" id="ARBA00023054"/>
    </source>
</evidence>
<evidence type="ECO:0000256" key="3">
    <source>
        <dbReference type="SAM" id="Phobius"/>
    </source>
</evidence>
<organism evidence="4 5">
    <name type="scientific">Thalassospira mesophila</name>
    <dbReference type="NCBI Taxonomy" id="1293891"/>
    <lineage>
        <taxon>Bacteria</taxon>
        <taxon>Pseudomonadati</taxon>
        <taxon>Pseudomonadota</taxon>
        <taxon>Alphaproteobacteria</taxon>
        <taxon>Rhodospirillales</taxon>
        <taxon>Thalassospiraceae</taxon>
        <taxon>Thalassospira</taxon>
    </lineage>
</organism>
<name>A0A1Y2KX71_9PROT</name>
<dbReference type="OrthoDB" id="9763546at2"/>
<keyword evidence="3" id="KW-0472">Membrane</keyword>
<evidence type="ECO:0000313" key="5">
    <source>
        <dbReference type="Proteomes" id="UP000193391"/>
    </source>
</evidence>
<dbReference type="PANTHER" id="PTHR32347">
    <property type="entry name" value="EFFLUX SYSTEM COMPONENT YKNX-RELATED"/>
    <property type="match status" value="1"/>
</dbReference>
<dbReference type="GO" id="GO:0030313">
    <property type="term" value="C:cell envelope"/>
    <property type="evidence" value="ECO:0007669"/>
    <property type="project" value="UniProtKB-SubCell"/>
</dbReference>
<keyword evidence="3" id="KW-0812">Transmembrane</keyword>
<keyword evidence="5" id="KW-1185">Reference proteome</keyword>
<dbReference type="STRING" id="1293891.TMES_15835"/>
<dbReference type="Gene3D" id="2.40.50.100">
    <property type="match status" value="1"/>
</dbReference>
<dbReference type="Gene3D" id="3.30.450.40">
    <property type="match status" value="1"/>
</dbReference>
<protein>
    <submittedName>
        <fullName evidence="4">Uncharacterized protein</fullName>
    </submittedName>
</protein>
<dbReference type="SUPFAM" id="SSF111369">
    <property type="entry name" value="HlyD-like secretion proteins"/>
    <property type="match status" value="1"/>
</dbReference>
<dbReference type="Proteomes" id="UP000193391">
    <property type="component" value="Unassembled WGS sequence"/>
</dbReference>
<keyword evidence="2" id="KW-0175">Coiled coil</keyword>
<sequence length="447" mass="50195">MTLQDNAAGARGLANLLLLQDRIRDADSRAALGAIVVNDSRIIVPYDIAVCWQGERGRGDILAVSNLPEPERQSAFTLWSKKLCAYLSRARHAMPARITVEDIDKSLQVDWPHYLPAHSLWLPLMAPGGHELGGMLLSRPKPWQDEELRVLERLAKSMAFSLEFLMRRRRKRNLFRSRKRFLLAGVAIAAIAAAMFIKVPLTVLVPAEVVPLNPYIVRAPLRGVVETMDVDANQMVTAGDSLVHMDATQLKTDLAVARQEYEIAIAEYRRSQQAASSDRESSSQMQVLLSRVHQKNAELEYITGQLERADIKAPRDGIVILPGRTEMAGLPVSQGERLMVLADPKSVEMELWLPVKDRIPLHDANRVVLFLNVEPDHPYEATMRLIDFQAKNSPAGVLSFRARSGFVGKERPRVGLRGVAKIYGDDVPLYVMLFRRPWSAIRPWLEL</sequence>
<dbReference type="AlphaFoldDB" id="A0A1Y2KX71"/>
<dbReference type="PANTHER" id="PTHR32347:SF23">
    <property type="entry name" value="BLL5650 PROTEIN"/>
    <property type="match status" value="1"/>
</dbReference>
<evidence type="ECO:0000313" key="4">
    <source>
        <dbReference type="EMBL" id="OSQ36939.1"/>
    </source>
</evidence>
<dbReference type="SUPFAM" id="SSF55781">
    <property type="entry name" value="GAF domain-like"/>
    <property type="match status" value="1"/>
</dbReference>
<comment type="caution">
    <text evidence="4">The sequence shown here is derived from an EMBL/GenBank/DDBJ whole genome shotgun (WGS) entry which is preliminary data.</text>
</comment>
<evidence type="ECO:0000256" key="1">
    <source>
        <dbReference type="ARBA" id="ARBA00004196"/>
    </source>
</evidence>
<feature type="transmembrane region" description="Helical" evidence="3">
    <location>
        <begin position="181"/>
        <end position="201"/>
    </location>
</feature>
<proteinExistence type="predicted"/>
<dbReference type="InterPro" id="IPR029016">
    <property type="entry name" value="GAF-like_dom_sf"/>
</dbReference>
<comment type="subcellular location">
    <subcellularLocation>
        <location evidence="1">Cell envelope</location>
    </subcellularLocation>
</comment>
<gene>
    <name evidence="4" type="ORF">TMES_15835</name>
</gene>
<keyword evidence="3" id="KW-1133">Transmembrane helix</keyword>
<dbReference type="Gene3D" id="1.10.287.470">
    <property type="entry name" value="Helix hairpin bin"/>
    <property type="match status" value="1"/>
</dbReference>